<proteinExistence type="predicted"/>
<comment type="caution">
    <text evidence="1">The sequence shown here is derived from an EMBL/GenBank/DDBJ whole genome shotgun (WGS) entry which is preliminary data.</text>
</comment>
<evidence type="ECO:0000313" key="2">
    <source>
        <dbReference type="Proteomes" id="UP000828390"/>
    </source>
</evidence>
<accession>A0A9D4RJC8</accession>
<name>A0A9D4RJC8_DREPO</name>
<keyword evidence="2" id="KW-1185">Reference proteome</keyword>
<sequence>MLAVAKFGQEVNALETNRTNQEMVATSLAKGNLTGKVILIWNAFSDMIEAVRFKHKDGNIGALQIESGISATHDSRGDESSMAIVLDDLVPLFRKRSLFVQMDIVRI</sequence>
<dbReference type="AlphaFoldDB" id="A0A9D4RJC8"/>
<evidence type="ECO:0000313" key="1">
    <source>
        <dbReference type="EMBL" id="KAH3868562.1"/>
    </source>
</evidence>
<gene>
    <name evidence="1" type="ORF">DPMN_031711</name>
</gene>
<organism evidence="1 2">
    <name type="scientific">Dreissena polymorpha</name>
    <name type="common">Zebra mussel</name>
    <name type="synonym">Mytilus polymorpha</name>
    <dbReference type="NCBI Taxonomy" id="45954"/>
    <lineage>
        <taxon>Eukaryota</taxon>
        <taxon>Metazoa</taxon>
        <taxon>Spiralia</taxon>
        <taxon>Lophotrochozoa</taxon>
        <taxon>Mollusca</taxon>
        <taxon>Bivalvia</taxon>
        <taxon>Autobranchia</taxon>
        <taxon>Heteroconchia</taxon>
        <taxon>Euheterodonta</taxon>
        <taxon>Imparidentia</taxon>
        <taxon>Neoheterodontei</taxon>
        <taxon>Myida</taxon>
        <taxon>Dreissenoidea</taxon>
        <taxon>Dreissenidae</taxon>
        <taxon>Dreissena</taxon>
    </lineage>
</organism>
<reference evidence="1" key="2">
    <citation type="submission" date="2020-11" db="EMBL/GenBank/DDBJ databases">
        <authorList>
            <person name="McCartney M.A."/>
            <person name="Auch B."/>
            <person name="Kono T."/>
            <person name="Mallez S."/>
            <person name="Becker A."/>
            <person name="Gohl D.M."/>
            <person name="Silverstein K.A.T."/>
            <person name="Koren S."/>
            <person name="Bechman K.B."/>
            <person name="Herman A."/>
            <person name="Abrahante J.E."/>
            <person name="Garbe J."/>
        </authorList>
    </citation>
    <scope>NUCLEOTIDE SEQUENCE</scope>
    <source>
        <strain evidence="1">Duluth1</strain>
        <tissue evidence="1">Whole animal</tissue>
    </source>
</reference>
<dbReference type="EMBL" id="JAIWYP010000002">
    <property type="protein sequence ID" value="KAH3868562.1"/>
    <property type="molecule type" value="Genomic_DNA"/>
</dbReference>
<dbReference type="Proteomes" id="UP000828390">
    <property type="component" value="Unassembled WGS sequence"/>
</dbReference>
<reference evidence="1" key="1">
    <citation type="journal article" date="2019" name="bioRxiv">
        <title>The Genome of the Zebra Mussel, Dreissena polymorpha: A Resource for Invasive Species Research.</title>
        <authorList>
            <person name="McCartney M.A."/>
            <person name="Auch B."/>
            <person name="Kono T."/>
            <person name="Mallez S."/>
            <person name="Zhang Y."/>
            <person name="Obille A."/>
            <person name="Becker A."/>
            <person name="Abrahante J.E."/>
            <person name="Garbe J."/>
            <person name="Badalamenti J.P."/>
            <person name="Herman A."/>
            <person name="Mangelson H."/>
            <person name="Liachko I."/>
            <person name="Sullivan S."/>
            <person name="Sone E.D."/>
            <person name="Koren S."/>
            <person name="Silverstein K.A.T."/>
            <person name="Beckman K.B."/>
            <person name="Gohl D.M."/>
        </authorList>
    </citation>
    <scope>NUCLEOTIDE SEQUENCE</scope>
    <source>
        <strain evidence="1">Duluth1</strain>
        <tissue evidence="1">Whole animal</tissue>
    </source>
</reference>
<protein>
    <submittedName>
        <fullName evidence="1">Uncharacterized protein</fullName>
    </submittedName>
</protein>